<dbReference type="CDD" id="cd10747">
    <property type="entry name" value="DnaJ_C"/>
    <property type="match status" value="1"/>
</dbReference>
<dbReference type="InterPro" id="IPR036869">
    <property type="entry name" value="J_dom_sf"/>
</dbReference>
<keyword evidence="2" id="KW-0677">Repeat</keyword>
<gene>
    <name evidence="6" type="ORF">MNBD_ALPHA12-2012</name>
</gene>
<dbReference type="SUPFAM" id="SSF49493">
    <property type="entry name" value="HSP40/DnaJ peptide-binding domain"/>
    <property type="match status" value="2"/>
</dbReference>
<evidence type="ECO:0000256" key="1">
    <source>
        <dbReference type="ARBA" id="ARBA00022723"/>
    </source>
</evidence>
<dbReference type="Gene3D" id="1.10.287.110">
    <property type="entry name" value="DnaJ domain"/>
    <property type="match status" value="1"/>
</dbReference>
<reference evidence="6" key="1">
    <citation type="submission" date="2018-06" db="EMBL/GenBank/DDBJ databases">
        <authorList>
            <person name="Zhirakovskaya E."/>
        </authorList>
    </citation>
    <scope>NUCLEOTIDE SEQUENCE</scope>
</reference>
<evidence type="ECO:0000256" key="3">
    <source>
        <dbReference type="ARBA" id="ARBA00022771"/>
    </source>
</evidence>
<evidence type="ECO:0000313" key="6">
    <source>
        <dbReference type="EMBL" id="VAW21268.1"/>
    </source>
</evidence>
<proteinExistence type="predicted"/>
<sequence length="302" mass="33110">MQDPYKALGVTKNSSDADIKKAYRALVKKLHPDLNPSDKKAEERFKEVSVAFGLLGDKDKRAKFDRGEIDASGAETPQQQYYKDYANAAGASQYHSNANYDDMSEMFSDLFGQNQRARQNTGAPRFKMRGGDVRYLLEIEFLDAVNGAKKRITLPDGASLDVKVPAGIDAGQTIRLRAKGQPGLNGGPPGDALIEISVKPHPLFKRDGNDIVLELPITINEAVLGSKIDVPTISGKVRVNIPKGASSGQNLRLKGRGIKHAGKNGDQLCILKIVLPAKIDSELEKFMAEWQKNHPYNPRGKM</sequence>
<keyword evidence="4" id="KW-0862">Zinc</keyword>
<dbReference type="PRINTS" id="PR00625">
    <property type="entry name" value="JDOMAIN"/>
</dbReference>
<keyword evidence="3" id="KW-0863">Zinc-finger</keyword>
<evidence type="ECO:0000256" key="2">
    <source>
        <dbReference type="ARBA" id="ARBA00022737"/>
    </source>
</evidence>
<dbReference type="PROSITE" id="PS50076">
    <property type="entry name" value="DNAJ_2"/>
    <property type="match status" value="1"/>
</dbReference>
<keyword evidence="1" id="KW-0479">Metal-binding</keyword>
<dbReference type="Pfam" id="PF00226">
    <property type="entry name" value="DnaJ"/>
    <property type="match status" value="1"/>
</dbReference>
<dbReference type="EMBL" id="UOEO01000163">
    <property type="protein sequence ID" value="VAW21268.1"/>
    <property type="molecule type" value="Genomic_DNA"/>
</dbReference>
<dbReference type="GO" id="GO:0005737">
    <property type="term" value="C:cytoplasm"/>
    <property type="evidence" value="ECO:0007669"/>
    <property type="project" value="TreeGrafter"/>
</dbReference>
<dbReference type="PANTHER" id="PTHR43096">
    <property type="entry name" value="DNAJ HOMOLOG 1, MITOCHONDRIAL-RELATED"/>
    <property type="match status" value="1"/>
</dbReference>
<organism evidence="6">
    <name type="scientific">hydrothermal vent metagenome</name>
    <dbReference type="NCBI Taxonomy" id="652676"/>
    <lineage>
        <taxon>unclassified sequences</taxon>
        <taxon>metagenomes</taxon>
        <taxon>ecological metagenomes</taxon>
    </lineage>
</organism>
<dbReference type="FunFam" id="2.60.260.20:FF:000005">
    <property type="entry name" value="Chaperone protein dnaJ 1, mitochondrial"/>
    <property type="match status" value="1"/>
</dbReference>
<dbReference type="GO" id="GO:0008270">
    <property type="term" value="F:zinc ion binding"/>
    <property type="evidence" value="ECO:0007669"/>
    <property type="project" value="UniProtKB-KW"/>
</dbReference>
<feature type="domain" description="J" evidence="5">
    <location>
        <begin position="3"/>
        <end position="68"/>
    </location>
</feature>
<dbReference type="AlphaFoldDB" id="A0A3B0TTH0"/>
<dbReference type="CDD" id="cd06257">
    <property type="entry name" value="DnaJ"/>
    <property type="match status" value="1"/>
</dbReference>
<dbReference type="InterPro" id="IPR001623">
    <property type="entry name" value="DnaJ_domain"/>
</dbReference>
<evidence type="ECO:0000256" key="4">
    <source>
        <dbReference type="ARBA" id="ARBA00022833"/>
    </source>
</evidence>
<dbReference type="GO" id="GO:0042026">
    <property type="term" value="P:protein refolding"/>
    <property type="evidence" value="ECO:0007669"/>
    <property type="project" value="TreeGrafter"/>
</dbReference>
<protein>
    <submittedName>
        <fullName evidence="6">DnaJ-class molecular chaperone CbpA</fullName>
    </submittedName>
</protein>
<dbReference type="GO" id="GO:0051082">
    <property type="term" value="F:unfolded protein binding"/>
    <property type="evidence" value="ECO:0007669"/>
    <property type="project" value="InterPro"/>
</dbReference>
<dbReference type="InterPro" id="IPR008971">
    <property type="entry name" value="HSP40/DnaJ_pept-bd"/>
</dbReference>
<dbReference type="SMART" id="SM00271">
    <property type="entry name" value="DnaJ"/>
    <property type="match status" value="1"/>
</dbReference>
<dbReference type="InterPro" id="IPR002939">
    <property type="entry name" value="DnaJ_C"/>
</dbReference>
<dbReference type="Gene3D" id="2.60.260.20">
    <property type="entry name" value="Urease metallochaperone UreE, N-terminal domain"/>
    <property type="match status" value="2"/>
</dbReference>
<dbReference type="SUPFAM" id="SSF46565">
    <property type="entry name" value="Chaperone J-domain"/>
    <property type="match status" value="1"/>
</dbReference>
<accession>A0A3B0TTH0</accession>
<dbReference type="Pfam" id="PF01556">
    <property type="entry name" value="DnaJ_C"/>
    <property type="match status" value="1"/>
</dbReference>
<evidence type="ECO:0000259" key="5">
    <source>
        <dbReference type="PROSITE" id="PS50076"/>
    </source>
</evidence>
<name>A0A3B0TTH0_9ZZZZ</name>
<dbReference type="PANTHER" id="PTHR43096:SF10">
    <property type="entry name" value="CHAPERONE PROTEIN DNAJ A6, CHLOROPLASTIC"/>
    <property type="match status" value="1"/>
</dbReference>